<evidence type="ECO:0000256" key="6">
    <source>
        <dbReference type="ARBA" id="ARBA00023242"/>
    </source>
</evidence>
<evidence type="ECO:0000256" key="3">
    <source>
        <dbReference type="ARBA" id="ARBA00022763"/>
    </source>
</evidence>
<comment type="subunit">
    <text evidence="7">Component of the SMC5-SMC6 complex.</text>
</comment>
<comment type="function">
    <text evidence="7">Component of the SMC5-SMC6 complex, that promotes sister chromatid alignment after DNA damage and facilitates double-stranded DNA breaks (DSBs) repair via homologous recombination between sister chromatids.</text>
</comment>
<keyword evidence="5 7" id="KW-0234">DNA repair</keyword>
<accession>A0A1B0D0F9</accession>
<dbReference type="GO" id="GO:0006281">
    <property type="term" value="P:DNA repair"/>
    <property type="evidence" value="ECO:0007669"/>
    <property type="project" value="UniProtKB-UniRule"/>
</dbReference>
<evidence type="ECO:0000313" key="10">
    <source>
        <dbReference type="EnsemblMetazoa" id="PPAI000831-PA"/>
    </source>
</evidence>
<name>A0A1B0D0F9_PHLPP</name>
<dbReference type="EnsemblMetazoa" id="PPAI000831-RA">
    <property type="protein sequence ID" value="PPAI000831-PA"/>
    <property type="gene ID" value="PPAI000831"/>
</dbReference>
<feature type="domain" description="Non-structural maintenance of chromosome element 4 C-terminal" evidence="9">
    <location>
        <begin position="200"/>
        <end position="286"/>
    </location>
</feature>
<dbReference type="VEuPathDB" id="VectorBase:PPAI000831"/>
<dbReference type="Proteomes" id="UP000092462">
    <property type="component" value="Unassembled WGS sequence"/>
</dbReference>
<dbReference type="GO" id="GO:0030915">
    <property type="term" value="C:Smc5-Smc6 complex"/>
    <property type="evidence" value="ECO:0007669"/>
    <property type="project" value="UniProtKB-UniRule"/>
</dbReference>
<dbReference type="AlphaFoldDB" id="A0A1B0D0F9"/>
<feature type="compositionally biased region" description="Basic and acidic residues" evidence="8">
    <location>
        <begin position="159"/>
        <end position="175"/>
    </location>
</feature>
<dbReference type="Pfam" id="PF08743">
    <property type="entry name" value="Nse4_C"/>
    <property type="match status" value="1"/>
</dbReference>
<dbReference type="VEuPathDB" id="VectorBase:PPAPM1_003068"/>
<dbReference type="GO" id="GO:0005634">
    <property type="term" value="C:nucleus"/>
    <property type="evidence" value="ECO:0007669"/>
    <property type="project" value="UniProtKB-SubCell"/>
</dbReference>
<protein>
    <recommendedName>
        <fullName evidence="7">Non-structural maintenance of chromosomes element 4</fullName>
    </recommendedName>
</protein>
<evidence type="ECO:0000256" key="4">
    <source>
        <dbReference type="ARBA" id="ARBA00023172"/>
    </source>
</evidence>
<evidence type="ECO:0000256" key="8">
    <source>
        <dbReference type="SAM" id="MobiDB-lite"/>
    </source>
</evidence>
<dbReference type="PANTHER" id="PTHR16140:SF0">
    <property type="entry name" value="NON-STRUCTURAL MAINTENANCE OF CHROMOSOMES ELEMENT 4"/>
    <property type="match status" value="1"/>
</dbReference>
<reference evidence="10" key="1">
    <citation type="submission" date="2022-08" db="UniProtKB">
        <authorList>
            <consortium name="EnsemblMetazoa"/>
        </authorList>
    </citation>
    <scope>IDENTIFICATION</scope>
    <source>
        <strain evidence="10">Israel</strain>
    </source>
</reference>
<organism evidence="10 11">
    <name type="scientific">Phlebotomus papatasi</name>
    <name type="common">Sandfly</name>
    <dbReference type="NCBI Taxonomy" id="29031"/>
    <lineage>
        <taxon>Eukaryota</taxon>
        <taxon>Metazoa</taxon>
        <taxon>Ecdysozoa</taxon>
        <taxon>Arthropoda</taxon>
        <taxon>Hexapoda</taxon>
        <taxon>Insecta</taxon>
        <taxon>Pterygota</taxon>
        <taxon>Neoptera</taxon>
        <taxon>Endopterygota</taxon>
        <taxon>Diptera</taxon>
        <taxon>Nematocera</taxon>
        <taxon>Psychodoidea</taxon>
        <taxon>Psychodidae</taxon>
        <taxon>Phlebotomus</taxon>
        <taxon>Phlebotomus</taxon>
    </lineage>
</organism>
<comment type="similarity">
    <text evidence="2 7">Belongs to the NSE4 family.</text>
</comment>
<sequence length="297" mass="34015">MSAASENARRRQKYQKLMDVGNEINDSIEGEDLIKTLTKVKDLAKDGDQTWNERGEEARNPSEVVMDIQVLKMNHELISKSIRTKGMSDFHDDEFINALKEILVDSSGVWHWDKMLPIWGKQMKVASCLGFPLLGAFGEIPAEKEKVVKQRAKRARNTLTEEKKPENVSKLKAEQKSSQKINDTYKQITRIYEQRQRKDIPFFELVCDPDSFMATIDNIFHVSFLTREGLLTLRDNEIDEGFPLLRPKSKQTESQVVKDTTQTVSSINTALWKKCIAKYKIKHPLLKTSQASTASPK</sequence>
<feature type="region of interest" description="Disordered" evidence="8">
    <location>
        <begin position="156"/>
        <end position="175"/>
    </location>
</feature>
<keyword evidence="6 7" id="KW-0539">Nucleus</keyword>
<dbReference type="GO" id="GO:0006310">
    <property type="term" value="P:DNA recombination"/>
    <property type="evidence" value="ECO:0007669"/>
    <property type="project" value="UniProtKB-UniRule"/>
</dbReference>
<dbReference type="PANTHER" id="PTHR16140">
    <property type="entry name" value="NON-STRUCTURAL MAINTENANCE OF CHROMOSOMES ELEMENT 4"/>
    <property type="match status" value="1"/>
</dbReference>
<evidence type="ECO:0000259" key="9">
    <source>
        <dbReference type="Pfam" id="PF08743"/>
    </source>
</evidence>
<evidence type="ECO:0000256" key="5">
    <source>
        <dbReference type="ARBA" id="ARBA00023204"/>
    </source>
</evidence>
<evidence type="ECO:0000256" key="1">
    <source>
        <dbReference type="ARBA" id="ARBA00004123"/>
    </source>
</evidence>
<evidence type="ECO:0000256" key="7">
    <source>
        <dbReference type="RuleBase" id="RU365071"/>
    </source>
</evidence>
<comment type="subcellular location">
    <subcellularLocation>
        <location evidence="1 7">Nucleus</location>
    </subcellularLocation>
</comment>
<keyword evidence="11" id="KW-1185">Reference proteome</keyword>
<evidence type="ECO:0000256" key="2">
    <source>
        <dbReference type="ARBA" id="ARBA00008997"/>
    </source>
</evidence>
<evidence type="ECO:0000313" key="11">
    <source>
        <dbReference type="Proteomes" id="UP000092462"/>
    </source>
</evidence>
<dbReference type="InterPro" id="IPR027786">
    <property type="entry name" value="Nse4/EID"/>
</dbReference>
<dbReference type="EMBL" id="AJVK01009907">
    <property type="status" value="NOT_ANNOTATED_CDS"/>
    <property type="molecule type" value="Genomic_DNA"/>
</dbReference>
<dbReference type="InterPro" id="IPR014854">
    <property type="entry name" value="Nse4_C"/>
</dbReference>
<keyword evidence="3 7" id="KW-0227">DNA damage</keyword>
<proteinExistence type="inferred from homology"/>
<keyword evidence="4 7" id="KW-0233">DNA recombination</keyword>